<protein>
    <recommendedName>
        <fullName evidence="3">Peptidase M16 C-terminal domain-containing protein</fullName>
    </recommendedName>
</protein>
<reference evidence="4 5" key="1">
    <citation type="submission" date="2017-10" db="EMBL/GenBank/DDBJ databases">
        <title>Draft genome of Longibacter Salinarum.</title>
        <authorList>
            <person name="Goh K.M."/>
            <person name="Shamsir M.S."/>
            <person name="Lim S.W."/>
        </authorList>
    </citation>
    <scope>NUCLEOTIDE SEQUENCE [LARGE SCALE GENOMIC DNA]</scope>
    <source>
        <strain evidence="4 5">KCTC 52045</strain>
    </source>
</reference>
<comment type="caution">
    <text evidence="4">The sequence shown here is derived from an EMBL/GenBank/DDBJ whole genome shotgun (WGS) entry which is preliminary data.</text>
</comment>
<evidence type="ECO:0000259" key="3">
    <source>
        <dbReference type="Pfam" id="PF05193"/>
    </source>
</evidence>
<evidence type="ECO:0000313" key="4">
    <source>
        <dbReference type="EMBL" id="PEN14052.1"/>
    </source>
</evidence>
<keyword evidence="5" id="KW-1185">Reference proteome</keyword>
<dbReference type="InterPro" id="IPR011249">
    <property type="entry name" value="Metalloenz_LuxS/M16"/>
</dbReference>
<dbReference type="EMBL" id="PDEQ01000003">
    <property type="protein sequence ID" value="PEN14052.1"/>
    <property type="molecule type" value="Genomic_DNA"/>
</dbReference>
<feature type="transmembrane region" description="Helical" evidence="2">
    <location>
        <begin position="68"/>
        <end position="87"/>
    </location>
</feature>
<keyword evidence="2" id="KW-1133">Transmembrane helix</keyword>
<proteinExistence type="inferred from homology"/>
<dbReference type="InterPro" id="IPR050361">
    <property type="entry name" value="MPP/UQCRC_Complex"/>
</dbReference>
<gene>
    <name evidence="4" type="ORF">CRI94_08405</name>
</gene>
<dbReference type="Proteomes" id="UP000220102">
    <property type="component" value="Unassembled WGS sequence"/>
</dbReference>
<dbReference type="PANTHER" id="PTHR11851">
    <property type="entry name" value="METALLOPROTEASE"/>
    <property type="match status" value="1"/>
</dbReference>
<evidence type="ECO:0000256" key="2">
    <source>
        <dbReference type="SAM" id="Phobius"/>
    </source>
</evidence>
<dbReference type="InterPro" id="IPR007863">
    <property type="entry name" value="Peptidase_M16_C"/>
</dbReference>
<name>A0A2A8CZB1_9BACT</name>
<keyword evidence="2" id="KW-0812">Transmembrane</keyword>
<dbReference type="Pfam" id="PF05193">
    <property type="entry name" value="Peptidase_M16_C"/>
    <property type="match status" value="1"/>
</dbReference>
<dbReference type="SUPFAM" id="SSF63411">
    <property type="entry name" value="LuxS/MPP-like metallohydrolase"/>
    <property type="match status" value="2"/>
</dbReference>
<feature type="domain" description="Peptidase M16 C-terminal" evidence="3">
    <location>
        <begin position="263"/>
        <end position="435"/>
    </location>
</feature>
<dbReference type="PANTHER" id="PTHR11851:SF49">
    <property type="entry name" value="MITOCHONDRIAL-PROCESSING PEPTIDASE SUBUNIT ALPHA"/>
    <property type="match status" value="1"/>
</dbReference>
<dbReference type="OrthoDB" id="9811314at2"/>
<accession>A0A2A8CZB1</accession>
<dbReference type="GO" id="GO:0046872">
    <property type="term" value="F:metal ion binding"/>
    <property type="evidence" value="ECO:0007669"/>
    <property type="project" value="InterPro"/>
</dbReference>
<evidence type="ECO:0000313" key="5">
    <source>
        <dbReference type="Proteomes" id="UP000220102"/>
    </source>
</evidence>
<organism evidence="4 5">
    <name type="scientific">Longibacter salinarum</name>
    <dbReference type="NCBI Taxonomy" id="1850348"/>
    <lineage>
        <taxon>Bacteria</taxon>
        <taxon>Pseudomonadati</taxon>
        <taxon>Rhodothermota</taxon>
        <taxon>Rhodothermia</taxon>
        <taxon>Rhodothermales</taxon>
        <taxon>Salisaetaceae</taxon>
        <taxon>Longibacter</taxon>
    </lineage>
</organism>
<sequence length="518" mass="56309">MRDRQTAIDGNPRYRFCAPALYVTSTSPSRDSWSGRSSSYVSVPLLSLPAHVCWIASLLRPRSSAPRFMSRTAVLLICLIAAVSLVFRPASASTPPSIESNEGPHPQRTTVLDNGVRVTLTPYDTDGRATVRFVIEAGTAYESQSEAGLADVTARWLRLQSTSDAPGEMAVDVTVTSDAMVFSSDVAASAAPVAIRRMRQLVNTSLDDISERSALDSARTHAAQVLTHSPSPQADARQQLRRTMYQDETYGRPLPSQAQIRGFTGADVASFIRRHVAPDRASLYVTGSFRPSDAIESARKHLGTWKGTASGLPLQVTTGPGGDVTVIDRPNRSQVAVAIGTPTVAPGHTDYAALQVATTLIGGGHTSRLAQSTSLASTSSPYSLLVPHRETTYWTAVVATRPTQTRPAVQTVRAILEELRNTAPDSSSVYRAQTVLVDRFLMQSSTRDGLADQMMFLNRHGLDESYFLKYQARIRSVRPQDVQRVVRQYLAPSDLSIVLTGPARLIQPQIAPVRRQMP</sequence>
<dbReference type="Gene3D" id="3.30.830.10">
    <property type="entry name" value="Metalloenzyme, LuxS/M16 peptidase-like"/>
    <property type="match status" value="2"/>
</dbReference>
<comment type="similarity">
    <text evidence="1">Belongs to the peptidase M16 family.</text>
</comment>
<dbReference type="AlphaFoldDB" id="A0A2A8CZB1"/>
<evidence type="ECO:0000256" key="1">
    <source>
        <dbReference type="ARBA" id="ARBA00007261"/>
    </source>
</evidence>
<keyword evidence="2" id="KW-0472">Membrane</keyword>